<evidence type="ECO:0000256" key="3">
    <source>
        <dbReference type="ARBA" id="ARBA00023004"/>
    </source>
</evidence>
<dbReference type="GeneID" id="95452897"/>
<evidence type="ECO:0000313" key="9">
    <source>
        <dbReference type="Proteomes" id="UP000326029"/>
    </source>
</evidence>
<dbReference type="InterPro" id="IPR042216">
    <property type="entry name" value="MitoNEET_CISD"/>
</dbReference>
<feature type="region of interest" description="Disordered" evidence="5">
    <location>
        <begin position="70"/>
        <end position="96"/>
    </location>
</feature>
<dbReference type="EMBL" id="CP023693">
    <property type="protein sequence ID" value="QEV31406.1"/>
    <property type="molecule type" value="Genomic_DNA"/>
</dbReference>
<dbReference type="GO" id="GO:0051537">
    <property type="term" value="F:2 iron, 2 sulfur cluster binding"/>
    <property type="evidence" value="ECO:0007669"/>
    <property type="project" value="UniProtKB-KW"/>
</dbReference>
<reference evidence="8 9" key="2">
    <citation type="submission" date="2017-09" db="EMBL/GenBank/DDBJ databases">
        <authorList>
            <person name="Lee N."/>
            <person name="Cho B.-K."/>
        </authorList>
    </citation>
    <scope>NUCLEOTIDE SEQUENCE [LARGE SCALE GENOMIC DNA]</scope>
    <source>
        <strain evidence="8 9">ATCC 19740</strain>
    </source>
</reference>
<dbReference type="GO" id="GO:0005737">
    <property type="term" value="C:cytoplasm"/>
    <property type="evidence" value="ECO:0007669"/>
    <property type="project" value="UniProtKB-ARBA"/>
</dbReference>
<keyword evidence="9" id="KW-1185">Reference proteome</keyword>
<proteinExistence type="predicted"/>
<keyword evidence="1" id="KW-0001">2Fe-2S</keyword>
<feature type="compositionally biased region" description="Low complexity" evidence="5">
    <location>
        <begin position="7"/>
        <end position="25"/>
    </location>
</feature>
<name>A0AAV4KH90_9ACTN</name>
<evidence type="ECO:0000259" key="6">
    <source>
        <dbReference type="SMART" id="SM00704"/>
    </source>
</evidence>
<reference evidence="7 10" key="1">
    <citation type="journal article" date="2014" name="Int. J. Syst. Evol. Microbiol.">
        <title>Complete genome sequence of Corynebacterium casei LMG S-19264T (=DSM 44701T), isolated from a smear-ripened cheese.</title>
        <authorList>
            <consortium name="US DOE Joint Genome Institute (JGI-PGF)"/>
            <person name="Walter F."/>
            <person name="Albersmeier A."/>
            <person name="Kalinowski J."/>
            <person name="Ruckert C."/>
        </authorList>
    </citation>
    <scope>NUCLEOTIDE SEQUENCE [LARGE SCALE GENOMIC DNA]</scope>
    <source>
        <strain evidence="7 10">JCM 4205</strain>
    </source>
</reference>
<dbReference type="GO" id="GO:0046872">
    <property type="term" value="F:metal ion binding"/>
    <property type="evidence" value="ECO:0007669"/>
    <property type="project" value="UniProtKB-KW"/>
</dbReference>
<accession>A0AAV4KH90</accession>
<evidence type="ECO:0000313" key="7">
    <source>
        <dbReference type="EMBL" id="GGR24026.1"/>
    </source>
</evidence>
<dbReference type="EMBL" id="BMSJ01000004">
    <property type="protein sequence ID" value="GGR24026.1"/>
    <property type="molecule type" value="Genomic_DNA"/>
</dbReference>
<dbReference type="Proteomes" id="UP000326029">
    <property type="component" value="Chromosome"/>
</dbReference>
<sequence length="96" mass="10396">MSPSPDVRPGAVPPARAEGPARGAPTLVRPLDDGPMLVEGPVDVVMPDGSVRHCERPMVALCTCRRSKRAPFCDTSHRHRQRRPRPAADSPEDPTP</sequence>
<keyword evidence="2" id="KW-0479">Metal-binding</keyword>
<protein>
    <submittedName>
        <fullName evidence="8">CDGSH iron-sulfur domain-containing protein</fullName>
    </submittedName>
</protein>
<evidence type="ECO:0000256" key="5">
    <source>
        <dbReference type="SAM" id="MobiDB-lite"/>
    </source>
</evidence>
<dbReference type="Gene3D" id="3.40.5.90">
    <property type="entry name" value="CDGSH iron-sulfur domain, mitoNEET-type"/>
    <property type="match status" value="1"/>
</dbReference>
<dbReference type="RefSeq" id="WP_152369614.1">
    <property type="nucleotide sequence ID" value="NZ_BMSJ01000004.1"/>
</dbReference>
<feature type="domain" description="Iron-binding zinc finger CDGSH type" evidence="6">
    <location>
        <begin position="39"/>
        <end position="83"/>
    </location>
</feature>
<evidence type="ECO:0000256" key="2">
    <source>
        <dbReference type="ARBA" id="ARBA00022723"/>
    </source>
</evidence>
<keyword evidence="4" id="KW-0411">Iron-sulfur</keyword>
<dbReference type="Pfam" id="PF09360">
    <property type="entry name" value="zf-CDGSH"/>
    <property type="match status" value="1"/>
</dbReference>
<keyword evidence="3" id="KW-0408">Iron</keyword>
<dbReference type="Proteomes" id="UP000642014">
    <property type="component" value="Unassembled WGS sequence"/>
</dbReference>
<evidence type="ECO:0000256" key="1">
    <source>
        <dbReference type="ARBA" id="ARBA00022714"/>
    </source>
</evidence>
<feature type="region of interest" description="Disordered" evidence="5">
    <location>
        <begin position="1"/>
        <end position="34"/>
    </location>
</feature>
<dbReference type="SMART" id="SM00704">
    <property type="entry name" value="ZnF_CDGSH"/>
    <property type="match status" value="1"/>
</dbReference>
<dbReference type="InterPro" id="IPR018967">
    <property type="entry name" value="FeS-contain_CDGSH-typ"/>
</dbReference>
<reference evidence="7" key="3">
    <citation type="submission" date="2023-08" db="EMBL/GenBank/DDBJ databases">
        <authorList>
            <person name="Sun Q."/>
            <person name="Ohkuma M."/>
        </authorList>
    </citation>
    <scope>NUCLEOTIDE SEQUENCE</scope>
    <source>
        <strain evidence="7">JCM 4205</strain>
    </source>
</reference>
<gene>
    <name evidence="8" type="ORF">CP977_03840</name>
    <name evidence="7" type="ORF">GCM10010497_27820</name>
</gene>
<evidence type="ECO:0000313" key="8">
    <source>
        <dbReference type="EMBL" id="QEV31406.1"/>
    </source>
</evidence>
<evidence type="ECO:0000313" key="10">
    <source>
        <dbReference type="Proteomes" id="UP000642014"/>
    </source>
</evidence>
<dbReference type="AlphaFoldDB" id="A0AAV4KH90"/>
<organism evidence="7 10">
    <name type="scientific">Streptomyces cinereoruber</name>
    <dbReference type="NCBI Taxonomy" id="67260"/>
    <lineage>
        <taxon>Bacteria</taxon>
        <taxon>Bacillati</taxon>
        <taxon>Actinomycetota</taxon>
        <taxon>Actinomycetes</taxon>
        <taxon>Kitasatosporales</taxon>
        <taxon>Streptomycetaceae</taxon>
        <taxon>Streptomyces</taxon>
    </lineage>
</organism>
<evidence type="ECO:0000256" key="4">
    <source>
        <dbReference type="ARBA" id="ARBA00023014"/>
    </source>
</evidence>